<dbReference type="Proteomes" id="UP001610818">
    <property type="component" value="Unassembled WGS sequence"/>
</dbReference>
<keyword evidence="1" id="KW-1133">Transmembrane helix</keyword>
<evidence type="ECO:0000313" key="3">
    <source>
        <dbReference type="Proteomes" id="UP001610818"/>
    </source>
</evidence>
<keyword evidence="1" id="KW-0812">Transmembrane</keyword>
<feature type="transmembrane region" description="Helical" evidence="1">
    <location>
        <begin position="41"/>
        <end position="63"/>
    </location>
</feature>
<name>A0ABW7QHM2_9ACTN</name>
<keyword evidence="3" id="KW-1185">Reference proteome</keyword>
<accession>A0ABW7QHM2</accession>
<evidence type="ECO:0000256" key="1">
    <source>
        <dbReference type="SAM" id="Phobius"/>
    </source>
</evidence>
<dbReference type="RefSeq" id="WP_190079451.1">
    <property type="nucleotide sequence ID" value="NZ_BMTR01000001.1"/>
</dbReference>
<proteinExistence type="predicted"/>
<sequence length="66" mass="6606">MVDVIVLIGVIVGASMQIQAVWDLGRTPNDGEDKTAVQAQAFVLAAAGSVIAVGALATALLIAPGF</sequence>
<reference evidence="2 3" key="1">
    <citation type="submission" date="2024-10" db="EMBL/GenBank/DDBJ databases">
        <title>The Natural Products Discovery Center: Release of the First 8490 Sequenced Strains for Exploring Actinobacteria Biosynthetic Diversity.</title>
        <authorList>
            <person name="Kalkreuter E."/>
            <person name="Kautsar S.A."/>
            <person name="Yang D."/>
            <person name="Bader C.D."/>
            <person name="Teijaro C.N."/>
            <person name="Fluegel L."/>
            <person name="Davis C.M."/>
            <person name="Simpson J.R."/>
            <person name="Lauterbach L."/>
            <person name="Steele A.D."/>
            <person name="Gui C."/>
            <person name="Meng S."/>
            <person name="Li G."/>
            <person name="Viehrig K."/>
            <person name="Ye F."/>
            <person name="Su P."/>
            <person name="Kiefer A.F."/>
            <person name="Nichols A."/>
            <person name="Cepeda A.J."/>
            <person name="Yan W."/>
            <person name="Fan B."/>
            <person name="Jiang Y."/>
            <person name="Adhikari A."/>
            <person name="Zheng C.-J."/>
            <person name="Schuster L."/>
            <person name="Cowan T.M."/>
            <person name="Smanski M.J."/>
            <person name="Chevrette M.G."/>
            <person name="De Carvalho L.P.S."/>
            <person name="Shen B."/>
        </authorList>
    </citation>
    <scope>NUCLEOTIDE SEQUENCE [LARGE SCALE GENOMIC DNA]</scope>
    <source>
        <strain evidence="2 3">NPDC017990</strain>
    </source>
</reference>
<gene>
    <name evidence="2" type="ORF">ACH4F9_05565</name>
</gene>
<comment type="caution">
    <text evidence="2">The sequence shown here is derived from an EMBL/GenBank/DDBJ whole genome shotgun (WGS) entry which is preliminary data.</text>
</comment>
<evidence type="ECO:0008006" key="4">
    <source>
        <dbReference type="Google" id="ProtNLM"/>
    </source>
</evidence>
<keyword evidence="1" id="KW-0472">Membrane</keyword>
<protein>
    <recommendedName>
        <fullName evidence="4">Integral membrane protein</fullName>
    </recommendedName>
</protein>
<evidence type="ECO:0000313" key="2">
    <source>
        <dbReference type="EMBL" id="MFH8544466.1"/>
    </source>
</evidence>
<dbReference type="EMBL" id="JBIRGQ010000001">
    <property type="protein sequence ID" value="MFH8544466.1"/>
    <property type="molecule type" value="Genomic_DNA"/>
</dbReference>
<organism evidence="2 3">
    <name type="scientific">Streptomyces longisporoflavus</name>
    <dbReference type="NCBI Taxonomy" id="28044"/>
    <lineage>
        <taxon>Bacteria</taxon>
        <taxon>Bacillati</taxon>
        <taxon>Actinomycetota</taxon>
        <taxon>Actinomycetes</taxon>
        <taxon>Kitasatosporales</taxon>
        <taxon>Streptomycetaceae</taxon>
        <taxon>Streptomyces</taxon>
    </lineage>
</organism>